<gene>
    <name evidence="2" type="ORF">FPS98_00015</name>
</gene>
<accession>A0A517I0S6</accession>
<dbReference type="Proteomes" id="UP000317713">
    <property type="component" value="Chromosome"/>
</dbReference>
<evidence type="ECO:0000256" key="1">
    <source>
        <dbReference type="SAM" id="MobiDB-lite"/>
    </source>
</evidence>
<evidence type="ECO:0000313" key="2">
    <source>
        <dbReference type="EMBL" id="QDS32492.1"/>
    </source>
</evidence>
<feature type="compositionally biased region" description="Basic and acidic residues" evidence="1">
    <location>
        <begin position="128"/>
        <end position="156"/>
    </location>
</feature>
<evidence type="ECO:0000313" key="3">
    <source>
        <dbReference type="Proteomes" id="UP000317713"/>
    </source>
</evidence>
<protein>
    <recommendedName>
        <fullName evidence="4">Replication protein</fullName>
    </recommendedName>
</protein>
<dbReference type="RefSeq" id="WP_144612357.1">
    <property type="nucleotide sequence ID" value="NZ_CP042161.1"/>
</dbReference>
<organism evidence="2 3">
    <name type="scientific">Brevibacillus brevis</name>
    <name type="common">Bacillus brevis</name>
    <dbReference type="NCBI Taxonomy" id="1393"/>
    <lineage>
        <taxon>Bacteria</taxon>
        <taxon>Bacillati</taxon>
        <taxon>Bacillota</taxon>
        <taxon>Bacilli</taxon>
        <taxon>Bacillales</taxon>
        <taxon>Paenibacillaceae</taxon>
        <taxon>Brevibacillus</taxon>
    </lineage>
</organism>
<dbReference type="EMBL" id="CP042161">
    <property type="protein sequence ID" value="QDS32492.1"/>
    <property type="molecule type" value="Genomic_DNA"/>
</dbReference>
<sequence>MGIAEYGTTGFYVLPRLTFRCKRDKWIFQEIMSEANFKDNEKCKRGQVVFIMKDYAKETNWSEDQIKYSLKQLKTMGLIQWQLYRGNTKNGLLITVNHYDEFQNLGSYSRQKGSNFPEENPEEFPPEFPKREDAENPNVSRDEGASDGQDSRRASEDNPEEIPEVYKNSIKEQHVKHKKDSCPKRTKRVYDESTDAYILAKYLRGRILRWKPNANVPEEKPNALAAWADDMRKMITLDKRSKYDIQLVIQWATDDPFWQTNILSAGTLRKQYDQLEGQMRRKVVPMYSQRSEQTQSSAPAQQVQDKVHAGFEKRAANDLAFQEMLFGKGDST</sequence>
<dbReference type="AlphaFoldDB" id="A0A517I0S6"/>
<proteinExistence type="predicted"/>
<reference evidence="2 3" key="1">
    <citation type="submission" date="2019-07" db="EMBL/GenBank/DDBJ databases">
        <title>Characterization of Brevibacillus brevis HK544, as a potential biocontrol agent.</title>
        <authorList>
            <person name="Kim H."/>
        </authorList>
    </citation>
    <scope>NUCLEOTIDE SEQUENCE [LARGE SCALE GENOMIC DNA]</scope>
    <source>
        <strain evidence="2 3">HK544</strain>
    </source>
</reference>
<name>A0A517I0S6_BREBE</name>
<feature type="region of interest" description="Disordered" evidence="1">
    <location>
        <begin position="110"/>
        <end position="183"/>
    </location>
</feature>
<evidence type="ECO:0008006" key="4">
    <source>
        <dbReference type="Google" id="ProtNLM"/>
    </source>
</evidence>